<dbReference type="Gene3D" id="2.20.200.10">
    <property type="entry name" value="Outer membrane efflux proteins (OEP)"/>
    <property type="match status" value="1"/>
</dbReference>
<dbReference type="PROSITE" id="PS51257">
    <property type="entry name" value="PROKAR_LIPOPROTEIN"/>
    <property type="match status" value="1"/>
</dbReference>
<evidence type="ECO:0000313" key="5">
    <source>
        <dbReference type="EMBL" id="SDH91672.1"/>
    </source>
</evidence>
<keyword evidence="2" id="KW-0449">Lipoprotein</keyword>
<evidence type="ECO:0000256" key="1">
    <source>
        <dbReference type="ARBA" id="ARBA00007613"/>
    </source>
</evidence>
<dbReference type="InterPro" id="IPR003423">
    <property type="entry name" value="OMP_efflux"/>
</dbReference>
<name>A0A1G8GB72_9RHOO</name>
<dbReference type="NCBIfam" id="TIGR01845">
    <property type="entry name" value="outer_NodT"/>
    <property type="match status" value="1"/>
</dbReference>
<feature type="compositionally biased region" description="Polar residues" evidence="4">
    <location>
        <begin position="122"/>
        <end position="131"/>
    </location>
</feature>
<dbReference type="PANTHER" id="PTHR30203">
    <property type="entry name" value="OUTER MEMBRANE CATION EFFLUX PROTEIN"/>
    <property type="match status" value="1"/>
</dbReference>
<keyword evidence="3" id="KW-0175">Coiled coil</keyword>
<gene>
    <name evidence="5" type="ORF">SAMN05660652_02527</name>
</gene>
<comment type="subcellular location">
    <subcellularLocation>
        <location evidence="2">Cell membrane</location>
        <topology evidence="2">Lipid-anchor</topology>
    </subcellularLocation>
</comment>
<keyword evidence="2" id="KW-0564">Palmitate</keyword>
<evidence type="ECO:0000256" key="4">
    <source>
        <dbReference type="SAM" id="MobiDB-lite"/>
    </source>
</evidence>
<dbReference type="InterPro" id="IPR010131">
    <property type="entry name" value="MdtP/NodT-like"/>
</dbReference>
<dbReference type="Pfam" id="PF02321">
    <property type="entry name" value="OEP"/>
    <property type="match status" value="2"/>
</dbReference>
<dbReference type="SUPFAM" id="SSF56954">
    <property type="entry name" value="Outer membrane efflux proteins (OEP)"/>
    <property type="match status" value="1"/>
</dbReference>
<evidence type="ECO:0000313" key="6">
    <source>
        <dbReference type="Proteomes" id="UP000198607"/>
    </source>
</evidence>
<keyword evidence="2" id="KW-0472">Membrane</keyword>
<feature type="coiled-coil region" evidence="3">
    <location>
        <begin position="231"/>
        <end position="265"/>
    </location>
</feature>
<feature type="region of interest" description="Disordered" evidence="4">
    <location>
        <begin position="122"/>
        <end position="141"/>
    </location>
</feature>
<accession>A0A1G8GB72</accession>
<dbReference type="GO" id="GO:0015562">
    <property type="term" value="F:efflux transmembrane transporter activity"/>
    <property type="evidence" value="ECO:0007669"/>
    <property type="project" value="InterPro"/>
</dbReference>
<evidence type="ECO:0000256" key="3">
    <source>
        <dbReference type="SAM" id="Coils"/>
    </source>
</evidence>
<sequence>MMNRLNTALPPSILTAVSAALLLLTGCAVGPDYQRPEAALPAAYGSTPSTAAAQAAPAVEKAWWRRFQDDTLNALVDRALAHNYDLLAAVARVEEAEGLARQAGATFFPQINLNASGARSEVSTMNASPIPSTVPRMQDSRKTGVSTAFELDLWGKLRRANESARASLLANRYARDAMELSVAGLVTSGYLSLRAADANLVTTQATLDSRKKTLDIVRAKLQAGTASPLDLNLAEGNLAAAEAQVADLRRQRTLAQNQLALLTGQPNLQVTPGDLRQLPLPPVPPVGLPSSLLEARPDIRQAEETLVSMNAQIGVAKAALFPSLSLTGNYGGESAALANLFKTGANVWSLGLASTMPLLDFGRNAALIDQAKAKQQQALIAYQKAVESAFKDVNDALVNLGEYAEAERAQEKRRQIAEKSLSLAQTRYDAGYVGFLDVLDAQRTANDAQLSYVSTRQARLNATVDFFKALGGGWKDEYLGESQASAGTPTRN</sequence>
<evidence type="ECO:0000256" key="2">
    <source>
        <dbReference type="RuleBase" id="RU362097"/>
    </source>
</evidence>
<dbReference type="PANTHER" id="PTHR30203:SF30">
    <property type="entry name" value="OUTER MEMBRANE PROTEIN-RELATED"/>
    <property type="match status" value="1"/>
</dbReference>
<comment type="similarity">
    <text evidence="1 2">Belongs to the outer membrane factor (OMF) (TC 1.B.17) family.</text>
</comment>
<dbReference type="EMBL" id="FNCY01000010">
    <property type="protein sequence ID" value="SDH91672.1"/>
    <property type="molecule type" value="Genomic_DNA"/>
</dbReference>
<keyword evidence="6" id="KW-1185">Reference proteome</keyword>
<keyword evidence="2" id="KW-0812">Transmembrane</keyword>
<dbReference type="STRING" id="83767.SAMN05660652_02527"/>
<organism evidence="5 6">
    <name type="scientific">Propionivibrio dicarboxylicus</name>
    <dbReference type="NCBI Taxonomy" id="83767"/>
    <lineage>
        <taxon>Bacteria</taxon>
        <taxon>Pseudomonadati</taxon>
        <taxon>Pseudomonadota</taxon>
        <taxon>Betaproteobacteria</taxon>
        <taxon>Rhodocyclales</taxon>
        <taxon>Rhodocyclaceae</taxon>
        <taxon>Propionivibrio</taxon>
    </lineage>
</organism>
<dbReference type="Gene3D" id="1.20.1600.10">
    <property type="entry name" value="Outer membrane efflux proteins (OEP)"/>
    <property type="match status" value="1"/>
</dbReference>
<dbReference type="Proteomes" id="UP000198607">
    <property type="component" value="Unassembled WGS sequence"/>
</dbReference>
<protein>
    <submittedName>
        <fullName evidence="5">Outer membrane protein, multidrug efflux system</fullName>
    </submittedName>
</protein>
<dbReference type="RefSeq" id="WP_245715551.1">
    <property type="nucleotide sequence ID" value="NZ_FNCY01000010.1"/>
</dbReference>
<keyword evidence="2" id="KW-1134">Transmembrane beta strand</keyword>
<reference evidence="5 6" key="1">
    <citation type="submission" date="2016-10" db="EMBL/GenBank/DDBJ databases">
        <authorList>
            <person name="de Groot N.N."/>
        </authorList>
    </citation>
    <scope>NUCLEOTIDE SEQUENCE [LARGE SCALE GENOMIC DNA]</scope>
    <source>
        <strain evidence="5 6">DSM 5885</strain>
    </source>
</reference>
<proteinExistence type="inferred from homology"/>
<dbReference type="GO" id="GO:0005886">
    <property type="term" value="C:plasma membrane"/>
    <property type="evidence" value="ECO:0007669"/>
    <property type="project" value="UniProtKB-SubCell"/>
</dbReference>
<dbReference type="AlphaFoldDB" id="A0A1G8GB72"/>